<dbReference type="Proteomes" id="UP000887575">
    <property type="component" value="Unassembled WGS sequence"/>
</dbReference>
<dbReference type="InterPro" id="IPR007284">
    <property type="entry name" value="Ground-like_dom"/>
</dbReference>
<feature type="compositionally biased region" description="Polar residues" evidence="1">
    <location>
        <begin position="118"/>
        <end position="127"/>
    </location>
</feature>
<keyword evidence="3" id="KW-1185">Reference proteome</keyword>
<evidence type="ECO:0000256" key="1">
    <source>
        <dbReference type="SAM" id="MobiDB-lite"/>
    </source>
</evidence>
<accession>A0AAF3ELR0</accession>
<feature type="region of interest" description="Disordered" evidence="1">
    <location>
        <begin position="195"/>
        <end position="258"/>
    </location>
</feature>
<evidence type="ECO:0000313" key="3">
    <source>
        <dbReference type="Proteomes" id="UP000887575"/>
    </source>
</evidence>
<evidence type="ECO:0000313" key="4">
    <source>
        <dbReference type="WBParaSite" id="MBELARI_LOCUS14860"/>
    </source>
</evidence>
<feature type="region of interest" description="Disordered" evidence="1">
    <location>
        <begin position="118"/>
        <end position="162"/>
    </location>
</feature>
<sequence>MLGPFFSDLFGGGCDCPQSCSAQPSTQPCQMFCPSCQGSPQYSQRFYPPPSPPYLSPSTYPIQQPQIPFPRQFYAKPAQSQQQQQHFSATYSPLRPLVQFNPMPQTYRMLEPILQPAQQPQYAQVNRSPPRSSLPPPPLPLPPLPLPPLPIPSQSPPYSPPQFIQQPATTFPSEIQYGRNENENGAALQSVTEATLSKGQTNGVEQPDGESYDEEMLNRNDGGFSNPQTDSYESYESVEKSAVDEPNPQNGYKDDTFQNQQVRLPRTDTLTSEEKFELAMRKGAIDYEDGGLSEAIKPVKTKHSSLQKTSQFNDPSVKKNEIFADGLSILKEQMNNESFESLNLRSEGGGNKKKGQMTNEEMEIYDDLLGSSFGRSFEKDGESLSATTTSTHFSSPSYKEYALPSLRKPQKMKREHPSKCASDKLRSLMHQSMSSSPSTSKQLVYSAVRAAFDEKSPDVICSRSSFSYIVVTSPIYCEHRKAPVTCFVYFQP</sequence>
<evidence type="ECO:0000259" key="2">
    <source>
        <dbReference type="Pfam" id="PF04155"/>
    </source>
</evidence>
<feature type="compositionally biased region" description="Polar residues" evidence="1">
    <location>
        <begin position="195"/>
        <end position="204"/>
    </location>
</feature>
<feature type="domain" description="Ground-like" evidence="2">
    <location>
        <begin position="418"/>
        <end position="489"/>
    </location>
</feature>
<reference evidence="4" key="1">
    <citation type="submission" date="2024-02" db="UniProtKB">
        <authorList>
            <consortium name="WormBaseParasite"/>
        </authorList>
    </citation>
    <scope>IDENTIFICATION</scope>
</reference>
<dbReference type="WBParaSite" id="MBELARI_LOCUS14860">
    <property type="protein sequence ID" value="MBELARI_LOCUS14860"/>
    <property type="gene ID" value="MBELARI_LOCUS14860"/>
</dbReference>
<dbReference type="AlphaFoldDB" id="A0AAF3ELR0"/>
<organism evidence="3 4">
    <name type="scientific">Mesorhabditis belari</name>
    <dbReference type="NCBI Taxonomy" id="2138241"/>
    <lineage>
        <taxon>Eukaryota</taxon>
        <taxon>Metazoa</taxon>
        <taxon>Ecdysozoa</taxon>
        <taxon>Nematoda</taxon>
        <taxon>Chromadorea</taxon>
        <taxon>Rhabditida</taxon>
        <taxon>Rhabditina</taxon>
        <taxon>Rhabditomorpha</taxon>
        <taxon>Rhabditoidea</taxon>
        <taxon>Rhabditidae</taxon>
        <taxon>Mesorhabditinae</taxon>
        <taxon>Mesorhabditis</taxon>
    </lineage>
</organism>
<protein>
    <submittedName>
        <fullName evidence="4">Ground-like domain-containing protein</fullName>
    </submittedName>
</protein>
<feature type="compositionally biased region" description="Polar residues" evidence="1">
    <location>
        <begin position="223"/>
        <end position="234"/>
    </location>
</feature>
<name>A0AAF3ELR0_9BILA</name>
<dbReference type="Pfam" id="PF04155">
    <property type="entry name" value="Ground-like"/>
    <property type="match status" value="1"/>
</dbReference>
<feature type="compositionally biased region" description="Pro residues" evidence="1">
    <location>
        <begin position="132"/>
        <end position="160"/>
    </location>
</feature>
<proteinExistence type="predicted"/>